<feature type="compositionally biased region" description="Pro residues" evidence="4">
    <location>
        <begin position="1040"/>
        <end position="1050"/>
    </location>
</feature>
<dbReference type="GeneID" id="38774479"/>
<comment type="similarity">
    <text evidence="1">Belongs to the WD repeat L(2)GL family.</text>
</comment>
<dbReference type="PROSITE" id="PS50082">
    <property type="entry name" value="WD_REPEATS_2"/>
    <property type="match status" value="1"/>
</dbReference>
<dbReference type="GO" id="GO:0005886">
    <property type="term" value="C:plasma membrane"/>
    <property type="evidence" value="ECO:0007669"/>
    <property type="project" value="TreeGrafter"/>
</dbReference>
<keyword evidence="3" id="KW-0853">WD repeat</keyword>
<dbReference type="GO" id="GO:0005096">
    <property type="term" value="F:GTPase activator activity"/>
    <property type="evidence" value="ECO:0007669"/>
    <property type="project" value="TreeGrafter"/>
</dbReference>
<keyword evidence="2" id="KW-0268">Exocytosis</keyword>
<evidence type="ECO:0000256" key="1">
    <source>
        <dbReference type="ARBA" id="ARBA00008070"/>
    </source>
</evidence>
<keyword evidence="7" id="KW-1185">Reference proteome</keyword>
<evidence type="ECO:0000256" key="4">
    <source>
        <dbReference type="SAM" id="MobiDB-lite"/>
    </source>
</evidence>
<dbReference type="GO" id="GO:0019905">
    <property type="term" value="F:syntaxin binding"/>
    <property type="evidence" value="ECO:0007669"/>
    <property type="project" value="TreeGrafter"/>
</dbReference>
<feature type="compositionally biased region" description="Low complexity" evidence="4">
    <location>
        <begin position="1073"/>
        <end position="1082"/>
    </location>
</feature>
<dbReference type="InterPro" id="IPR013905">
    <property type="entry name" value="Lgl_C_dom"/>
</dbReference>
<evidence type="ECO:0000256" key="3">
    <source>
        <dbReference type="PROSITE-ProRule" id="PRU00221"/>
    </source>
</evidence>
<dbReference type="AlphaFoldDB" id="A0A401G5W8"/>
<name>A0A401G5W8_9APHY</name>
<dbReference type="InterPro" id="IPR001680">
    <property type="entry name" value="WD40_rpt"/>
</dbReference>
<dbReference type="OrthoDB" id="19944at2759"/>
<dbReference type="GO" id="GO:0006887">
    <property type="term" value="P:exocytosis"/>
    <property type="evidence" value="ECO:0007669"/>
    <property type="project" value="UniProtKB-KW"/>
</dbReference>
<evidence type="ECO:0000313" key="6">
    <source>
        <dbReference type="EMBL" id="GBE77562.1"/>
    </source>
</evidence>
<dbReference type="SUPFAM" id="SSF50978">
    <property type="entry name" value="WD40 repeat-like"/>
    <property type="match status" value="1"/>
</dbReference>
<evidence type="ECO:0000256" key="2">
    <source>
        <dbReference type="ARBA" id="ARBA00022483"/>
    </source>
</evidence>
<feature type="region of interest" description="Disordered" evidence="4">
    <location>
        <begin position="1035"/>
        <end position="1082"/>
    </location>
</feature>
<organism evidence="6 7">
    <name type="scientific">Sparassis crispa</name>
    <dbReference type="NCBI Taxonomy" id="139825"/>
    <lineage>
        <taxon>Eukaryota</taxon>
        <taxon>Fungi</taxon>
        <taxon>Dikarya</taxon>
        <taxon>Basidiomycota</taxon>
        <taxon>Agaricomycotina</taxon>
        <taxon>Agaricomycetes</taxon>
        <taxon>Polyporales</taxon>
        <taxon>Sparassidaceae</taxon>
        <taxon>Sparassis</taxon>
    </lineage>
</organism>
<dbReference type="Pfam" id="PF08596">
    <property type="entry name" value="Lgl_C"/>
    <property type="match status" value="1"/>
</dbReference>
<dbReference type="InParanoid" id="A0A401G5W8"/>
<dbReference type="EMBL" id="BFAD01000001">
    <property type="protein sequence ID" value="GBE77562.1"/>
    <property type="molecule type" value="Genomic_DNA"/>
</dbReference>
<feature type="repeat" description="WD" evidence="3">
    <location>
        <begin position="241"/>
        <end position="282"/>
    </location>
</feature>
<comment type="caution">
    <text evidence="6">The sequence shown here is derived from an EMBL/GenBank/DDBJ whole genome shotgun (WGS) entry which is preliminary data.</text>
</comment>
<protein>
    <recommendedName>
        <fullName evidence="5">Lethal giant larvae (Lgl)-like C-terminal domain-containing protein</fullName>
    </recommendedName>
</protein>
<dbReference type="Gene3D" id="2.130.10.10">
    <property type="entry name" value="YVTN repeat-like/Quinoprotein amine dehydrogenase"/>
    <property type="match status" value="2"/>
</dbReference>
<dbReference type="CDD" id="cd15873">
    <property type="entry name" value="R-SNARE_STXBP5_6"/>
    <property type="match status" value="1"/>
</dbReference>
<accession>A0A401G5W8</accession>
<sequence>MFSKHSRDYTDLSLELEDALDWQAGTLKTLKYHFNVTAFAAEPVSGLLAFGTAEGSILVYGAPGVECQLSVPDPPNVRVQLLQFAVSVFKLLCVDSHNRLHIWDLANLGKPKLQKIVSFAHQINSLTVSPAHAHAFVALANGEVKTYDLLCLRISPYAVPNTWADYEEKVLASGAPVIPNPGSRVIVDISIHPRDLNLMFVVYGGGAILFDLKQRHLVHAYEFTLQPGAPGGAGYHAQDILLPRRPSVTAFAVHPSGHLFAVGHADGSIAFWALEDEDKPVLVRTLDSPADEDVSTVDVSRLDTALVSGVPDAEHAAESREPIFKLAWSGFPNSADPRGGETVLTVLGGLLQDASPGVTTLLLPALNPPAPPSSSSANVAAEPSLHPDTRTAIQGLLAPLDVYTFVTLGAVQDFLLMPRENPHFAGTWDPQAIVLLAESKVDSSGDLRSVDAYEFPPPSFLISRLSRPTTPEADPAESEYFVDPERDRQAAFSEELASTLQSMTLSADPRLLQLPFALWIVSGSTLVKLDRDAYQLLTHQDDTDHAALPTKGGVAWLDDGESQMKTLKYQPRRIVVSYHPDLTITFGDISPHLLTSYGHDSPLRSAFPSPLPSLTIELAPLLAEQSLHPFALKDSDADLDAIASIHLAPESLECVIVLQNQAVILYKLNEDESNALNFVQQNLADEELVSLQHIPVRKGLRFLPSVGVKPGKETVTACAISDVGFLALAYSSGALLIVDLRGPRIIHRSAPSASGEKQASHLHHQASTEPIILLTWTICSIAADSTARVRLISSPASGAASIYTLSRAPDGSWSVSNHPEATDGVTHPVPGGSVILDIKTGARLRASRSALAATFSGEPDTERKCLWVCAGAKGARCVADVNGDKIAKVEWGSKIGTVRQVEIVEKSGACALVAFTDHDEARVYSLPFLEHLHTLQLPHIPTAHLVTDDSGEFLSHAFHPSGLASHTYLGSLFAARRGAPYATPLVDLAHGKPPVPPQPHPVSLGPASGSVIGSLLGYVGASGVATLSGQQIDALLAGPDRPPLPPPPANSLPRARSQSPGKGTDSGGRATPSSFQAASSMSSGVGDLYNRLGAALNERGQMLGNLEESFNSLQQGSQNMVTQAKRLAAQQSAKKWYNF</sequence>
<dbReference type="GO" id="GO:0006893">
    <property type="term" value="P:Golgi to plasma membrane transport"/>
    <property type="evidence" value="ECO:0007669"/>
    <property type="project" value="TreeGrafter"/>
</dbReference>
<proteinExistence type="inferred from homology"/>
<dbReference type="RefSeq" id="XP_027608475.1">
    <property type="nucleotide sequence ID" value="XM_027752674.1"/>
</dbReference>
<dbReference type="GO" id="GO:0045159">
    <property type="term" value="F:myosin II binding"/>
    <property type="evidence" value="ECO:0007669"/>
    <property type="project" value="TreeGrafter"/>
</dbReference>
<dbReference type="InterPro" id="IPR036322">
    <property type="entry name" value="WD40_repeat_dom_sf"/>
</dbReference>
<dbReference type="PANTHER" id="PTHR10241">
    <property type="entry name" value="LETHAL 2 GIANT LARVAE PROTEIN"/>
    <property type="match status" value="1"/>
</dbReference>
<dbReference type="FunCoup" id="A0A401G5W8">
    <property type="interactions" value="35"/>
</dbReference>
<dbReference type="SMART" id="SM00320">
    <property type="entry name" value="WD40"/>
    <property type="match status" value="3"/>
</dbReference>
<dbReference type="Proteomes" id="UP000287166">
    <property type="component" value="Unassembled WGS sequence"/>
</dbReference>
<feature type="domain" description="Lethal giant larvae (Lgl)-like C-terminal" evidence="5">
    <location>
        <begin position="641"/>
        <end position="1043"/>
    </location>
</feature>
<evidence type="ECO:0000313" key="7">
    <source>
        <dbReference type="Proteomes" id="UP000287166"/>
    </source>
</evidence>
<dbReference type="PANTHER" id="PTHR10241:SF25">
    <property type="entry name" value="TOMOSYN, ISOFORM C"/>
    <property type="match status" value="1"/>
</dbReference>
<reference evidence="6 7" key="1">
    <citation type="journal article" date="2018" name="Sci. Rep.">
        <title>Genome sequence of the cauliflower mushroom Sparassis crispa (Hanabiratake) and its association with beneficial usage.</title>
        <authorList>
            <person name="Kiyama R."/>
            <person name="Furutani Y."/>
            <person name="Kawaguchi K."/>
            <person name="Nakanishi T."/>
        </authorList>
    </citation>
    <scope>NUCLEOTIDE SEQUENCE [LARGE SCALE GENOMIC DNA]</scope>
</reference>
<dbReference type="InterPro" id="IPR015943">
    <property type="entry name" value="WD40/YVTN_repeat-like_dom_sf"/>
</dbReference>
<gene>
    <name evidence="6" type="ORF">SCP_0104400</name>
</gene>
<dbReference type="GO" id="GO:0005737">
    <property type="term" value="C:cytoplasm"/>
    <property type="evidence" value="ECO:0007669"/>
    <property type="project" value="TreeGrafter"/>
</dbReference>
<dbReference type="STRING" id="139825.A0A401G5W8"/>
<evidence type="ECO:0000259" key="5">
    <source>
        <dbReference type="Pfam" id="PF08596"/>
    </source>
</evidence>